<dbReference type="InterPro" id="IPR036291">
    <property type="entry name" value="NAD(P)-bd_dom_sf"/>
</dbReference>
<proteinExistence type="inferred from homology"/>
<dbReference type="SMART" id="SM00822">
    <property type="entry name" value="PKS_KR"/>
    <property type="match status" value="1"/>
</dbReference>
<dbReference type="Gene3D" id="3.40.50.720">
    <property type="entry name" value="NAD(P)-binding Rossmann-like Domain"/>
    <property type="match status" value="1"/>
</dbReference>
<sequence>MKLGLEDKAVVVTGAASGIGAAIVRLLAAEGVGALVLVDRDGDGAGRMAASLSVPGEVVVADLTDPATPATVAAAAKARFGRIDGLVNAAGLTTRGSVATGQPEVWDSLFAVNARAAFFLMQASVNDMLARGAAGSIVNILSMNALCGSPDLAIYAASKGALATLTRNAAHAHMADRIRVNGINLGWVATESERRMQADQLGHGAGWLAKAEAAMPLGRLVTAEECARLAVFLLGDASVPMSGALIDLEQKVVGGL</sequence>
<dbReference type="Pfam" id="PF13561">
    <property type="entry name" value="adh_short_C2"/>
    <property type="match status" value="1"/>
</dbReference>
<evidence type="ECO:0000256" key="1">
    <source>
        <dbReference type="ARBA" id="ARBA00006484"/>
    </source>
</evidence>
<dbReference type="SUPFAM" id="SSF51735">
    <property type="entry name" value="NAD(P)-binding Rossmann-fold domains"/>
    <property type="match status" value="1"/>
</dbReference>
<dbReference type="EMBL" id="CP034328">
    <property type="protein sequence ID" value="AZL59336.1"/>
    <property type="molecule type" value="Genomic_DNA"/>
</dbReference>
<name>A0A3S8U6R4_9RHOB</name>
<evidence type="ECO:0000313" key="3">
    <source>
        <dbReference type="EMBL" id="AZL59336.1"/>
    </source>
</evidence>
<dbReference type="InterPro" id="IPR002347">
    <property type="entry name" value="SDR_fam"/>
</dbReference>
<dbReference type="PANTHER" id="PTHR43975:SF2">
    <property type="entry name" value="EG:BACR7A4.14 PROTEIN-RELATED"/>
    <property type="match status" value="1"/>
</dbReference>
<feature type="domain" description="Ketoreductase" evidence="2">
    <location>
        <begin position="8"/>
        <end position="190"/>
    </location>
</feature>
<dbReference type="InterPro" id="IPR057326">
    <property type="entry name" value="KR_dom"/>
</dbReference>
<protein>
    <submittedName>
        <fullName evidence="3">SDR family oxidoreductase</fullName>
    </submittedName>
</protein>
<evidence type="ECO:0000259" key="2">
    <source>
        <dbReference type="SMART" id="SM00822"/>
    </source>
</evidence>
<evidence type="ECO:0000313" key="4">
    <source>
        <dbReference type="Proteomes" id="UP000282002"/>
    </source>
</evidence>
<dbReference type="PROSITE" id="PS00061">
    <property type="entry name" value="ADH_SHORT"/>
    <property type="match status" value="1"/>
</dbReference>
<reference evidence="3 4" key="1">
    <citation type="submission" date="2018-12" db="EMBL/GenBank/DDBJ databases">
        <title>Complete genome sequencing of Tabrizicola sp. K13M18.</title>
        <authorList>
            <person name="Bae J.-W."/>
        </authorList>
    </citation>
    <scope>NUCLEOTIDE SEQUENCE [LARGE SCALE GENOMIC DNA]</scope>
    <source>
        <strain evidence="3 4">K13M18</strain>
    </source>
</reference>
<comment type="similarity">
    <text evidence="1">Belongs to the short-chain dehydrogenases/reductases (SDR) family.</text>
</comment>
<dbReference type="InterPro" id="IPR020904">
    <property type="entry name" value="Sc_DH/Rdtase_CS"/>
</dbReference>
<dbReference type="KEGG" id="taw:EI545_11055"/>
<dbReference type="NCBIfam" id="NF004847">
    <property type="entry name" value="PRK06198.1"/>
    <property type="match status" value="1"/>
</dbReference>
<dbReference type="FunFam" id="3.40.50.720:FF:000084">
    <property type="entry name" value="Short-chain dehydrogenase reductase"/>
    <property type="match status" value="1"/>
</dbReference>
<dbReference type="PRINTS" id="PR00081">
    <property type="entry name" value="GDHRDH"/>
</dbReference>
<dbReference type="CDD" id="cd05233">
    <property type="entry name" value="SDR_c"/>
    <property type="match status" value="1"/>
</dbReference>
<dbReference type="PRINTS" id="PR00080">
    <property type="entry name" value="SDRFAMILY"/>
</dbReference>
<organism evidence="3 4">
    <name type="scientific">Tabrizicola piscis</name>
    <dbReference type="NCBI Taxonomy" id="2494374"/>
    <lineage>
        <taxon>Bacteria</taxon>
        <taxon>Pseudomonadati</taxon>
        <taxon>Pseudomonadota</taxon>
        <taxon>Alphaproteobacteria</taxon>
        <taxon>Rhodobacterales</taxon>
        <taxon>Paracoccaceae</taxon>
        <taxon>Tabrizicola</taxon>
    </lineage>
</organism>
<gene>
    <name evidence="3" type="ORF">EI545_11055</name>
</gene>
<accession>A0A3S8U6R4</accession>
<dbReference type="OrthoDB" id="7157698at2"/>
<dbReference type="RefSeq" id="WP_125325531.1">
    <property type="nucleotide sequence ID" value="NZ_CP034328.1"/>
</dbReference>
<dbReference type="AlphaFoldDB" id="A0A3S8U6R4"/>
<dbReference type="PANTHER" id="PTHR43975">
    <property type="entry name" value="ZGC:101858"/>
    <property type="match status" value="1"/>
</dbReference>
<dbReference type="Proteomes" id="UP000282002">
    <property type="component" value="Chromosome"/>
</dbReference>
<keyword evidence="4" id="KW-1185">Reference proteome</keyword>